<evidence type="ECO:0000313" key="3">
    <source>
        <dbReference type="Proteomes" id="UP000053424"/>
    </source>
</evidence>
<dbReference type="Proteomes" id="UP000053424">
    <property type="component" value="Unassembled WGS sequence"/>
</dbReference>
<name>A0A0C2Y212_HEBCY</name>
<gene>
    <name evidence="2" type="ORF">M413DRAFT_433039</name>
</gene>
<feature type="region of interest" description="Disordered" evidence="1">
    <location>
        <begin position="88"/>
        <end position="198"/>
    </location>
</feature>
<dbReference type="HOGENOM" id="CLU_1378280_0_0_1"/>
<feature type="compositionally biased region" description="Low complexity" evidence="1">
    <location>
        <begin position="22"/>
        <end position="31"/>
    </location>
</feature>
<feature type="compositionally biased region" description="Pro residues" evidence="1">
    <location>
        <begin position="105"/>
        <end position="116"/>
    </location>
</feature>
<accession>A0A0C2Y212</accession>
<keyword evidence="3" id="KW-1185">Reference proteome</keyword>
<reference evidence="2 3" key="1">
    <citation type="submission" date="2014-04" db="EMBL/GenBank/DDBJ databases">
        <authorList>
            <consortium name="DOE Joint Genome Institute"/>
            <person name="Kuo A."/>
            <person name="Gay G."/>
            <person name="Dore J."/>
            <person name="Kohler A."/>
            <person name="Nagy L.G."/>
            <person name="Floudas D."/>
            <person name="Copeland A."/>
            <person name="Barry K.W."/>
            <person name="Cichocki N."/>
            <person name="Veneault-Fourrey C."/>
            <person name="LaButti K."/>
            <person name="Lindquist E.A."/>
            <person name="Lipzen A."/>
            <person name="Lundell T."/>
            <person name="Morin E."/>
            <person name="Murat C."/>
            <person name="Sun H."/>
            <person name="Tunlid A."/>
            <person name="Henrissat B."/>
            <person name="Grigoriev I.V."/>
            <person name="Hibbett D.S."/>
            <person name="Martin F."/>
            <person name="Nordberg H.P."/>
            <person name="Cantor M.N."/>
            <person name="Hua S.X."/>
        </authorList>
    </citation>
    <scope>NUCLEOTIDE SEQUENCE [LARGE SCALE GENOMIC DNA]</scope>
    <source>
        <strain evidence="3">h7</strain>
    </source>
</reference>
<evidence type="ECO:0000313" key="2">
    <source>
        <dbReference type="EMBL" id="KIM43903.1"/>
    </source>
</evidence>
<dbReference type="AlphaFoldDB" id="A0A0C2Y212"/>
<feature type="compositionally biased region" description="Low complexity" evidence="1">
    <location>
        <begin position="117"/>
        <end position="126"/>
    </location>
</feature>
<sequence>MTQPSVPHAPYIAVEDYSLSMASPPAPIASSHTTGKIPSNSAASSLKRKRAPKSPKVPAAHTYRMIRGPVEKEATPLTKRAKIIIPPSKTRLLKPSRINVDPLPLSAPSPSSPQEPLPKLTITIPPTRKPSEALLLDTPHSPAASPSQVFPATIGKIKIPPRKSLPLPDQNVRPRVSSLNDSDMEPTSHVSAPSAAPR</sequence>
<dbReference type="EMBL" id="KN831774">
    <property type="protein sequence ID" value="KIM43903.1"/>
    <property type="molecule type" value="Genomic_DNA"/>
</dbReference>
<feature type="compositionally biased region" description="Polar residues" evidence="1">
    <location>
        <begin position="32"/>
        <end position="44"/>
    </location>
</feature>
<feature type="region of interest" description="Disordered" evidence="1">
    <location>
        <begin position="22"/>
        <end position="74"/>
    </location>
</feature>
<organism evidence="2 3">
    <name type="scientific">Hebeloma cylindrosporum</name>
    <dbReference type="NCBI Taxonomy" id="76867"/>
    <lineage>
        <taxon>Eukaryota</taxon>
        <taxon>Fungi</taxon>
        <taxon>Dikarya</taxon>
        <taxon>Basidiomycota</taxon>
        <taxon>Agaricomycotina</taxon>
        <taxon>Agaricomycetes</taxon>
        <taxon>Agaricomycetidae</taxon>
        <taxon>Agaricales</taxon>
        <taxon>Agaricineae</taxon>
        <taxon>Hymenogastraceae</taxon>
        <taxon>Hebeloma</taxon>
    </lineage>
</organism>
<proteinExistence type="predicted"/>
<reference evidence="3" key="2">
    <citation type="submission" date="2015-01" db="EMBL/GenBank/DDBJ databases">
        <title>Evolutionary Origins and Diversification of the Mycorrhizal Mutualists.</title>
        <authorList>
            <consortium name="DOE Joint Genome Institute"/>
            <consortium name="Mycorrhizal Genomics Consortium"/>
            <person name="Kohler A."/>
            <person name="Kuo A."/>
            <person name="Nagy L.G."/>
            <person name="Floudas D."/>
            <person name="Copeland A."/>
            <person name="Barry K.W."/>
            <person name="Cichocki N."/>
            <person name="Veneault-Fourrey C."/>
            <person name="LaButti K."/>
            <person name="Lindquist E.A."/>
            <person name="Lipzen A."/>
            <person name="Lundell T."/>
            <person name="Morin E."/>
            <person name="Murat C."/>
            <person name="Riley R."/>
            <person name="Ohm R."/>
            <person name="Sun H."/>
            <person name="Tunlid A."/>
            <person name="Henrissat B."/>
            <person name="Grigoriev I.V."/>
            <person name="Hibbett D.S."/>
            <person name="Martin F."/>
        </authorList>
    </citation>
    <scope>NUCLEOTIDE SEQUENCE [LARGE SCALE GENOMIC DNA]</scope>
    <source>
        <strain evidence="3">h7</strain>
    </source>
</reference>
<protein>
    <submittedName>
        <fullName evidence="2">Uncharacterized protein</fullName>
    </submittedName>
</protein>
<evidence type="ECO:0000256" key="1">
    <source>
        <dbReference type="SAM" id="MobiDB-lite"/>
    </source>
</evidence>